<feature type="compositionally biased region" description="Basic and acidic residues" evidence="1">
    <location>
        <begin position="60"/>
        <end position="72"/>
    </location>
</feature>
<evidence type="ECO:0000256" key="1">
    <source>
        <dbReference type="SAM" id="MobiDB-lite"/>
    </source>
</evidence>
<feature type="compositionally biased region" description="Basic and acidic residues" evidence="1">
    <location>
        <begin position="43"/>
        <end position="53"/>
    </location>
</feature>
<name>A0AAD3XLZ2_NEPGR</name>
<evidence type="ECO:0000313" key="2">
    <source>
        <dbReference type="EMBL" id="GMH09597.1"/>
    </source>
</evidence>
<proteinExistence type="predicted"/>
<feature type="compositionally biased region" description="Polar residues" evidence="1">
    <location>
        <begin position="1"/>
        <end position="26"/>
    </location>
</feature>
<keyword evidence="3" id="KW-1185">Reference proteome</keyword>
<comment type="caution">
    <text evidence="2">The sequence shown here is derived from an EMBL/GenBank/DDBJ whole genome shotgun (WGS) entry which is preliminary data.</text>
</comment>
<feature type="compositionally biased region" description="Polar residues" evidence="1">
    <location>
        <begin position="89"/>
        <end position="99"/>
    </location>
</feature>
<feature type="region of interest" description="Disordered" evidence="1">
    <location>
        <begin position="1"/>
        <end position="102"/>
    </location>
</feature>
<protein>
    <submittedName>
        <fullName evidence="2">Uncharacterized protein</fullName>
    </submittedName>
</protein>
<accession>A0AAD3XLZ2</accession>
<evidence type="ECO:0000313" key="3">
    <source>
        <dbReference type="Proteomes" id="UP001279734"/>
    </source>
</evidence>
<dbReference type="EMBL" id="BSYO01000009">
    <property type="protein sequence ID" value="GMH09597.1"/>
    <property type="molecule type" value="Genomic_DNA"/>
</dbReference>
<dbReference type="AlphaFoldDB" id="A0AAD3XLZ2"/>
<organism evidence="2 3">
    <name type="scientific">Nepenthes gracilis</name>
    <name type="common">Slender pitcher plant</name>
    <dbReference type="NCBI Taxonomy" id="150966"/>
    <lineage>
        <taxon>Eukaryota</taxon>
        <taxon>Viridiplantae</taxon>
        <taxon>Streptophyta</taxon>
        <taxon>Embryophyta</taxon>
        <taxon>Tracheophyta</taxon>
        <taxon>Spermatophyta</taxon>
        <taxon>Magnoliopsida</taxon>
        <taxon>eudicotyledons</taxon>
        <taxon>Gunneridae</taxon>
        <taxon>Pentapetalae</taxon>
        <taxon>Caryophyllales</taxon>
        <taxon>Nepenthaceae</taxon>
        <taxon>Nepenthes</taxon>
    </lineage>
</organism>
<dbReference type="Proteomes" id="UP001279734">
    <property type="component" value="Unassembled WGS sequence"/>
</dbReference>
<reference evidence="2" key="1">
    <citation type="submission" date="2023-05" db="EMBL/GenBank/DDBJ databases">
        <title>Nepenthes gracilis genome sequencing.</title>
        <authorList>
            <person name="Fukushima K."/>
        </authorList>
    </citation>
    <scope>NUCLEOTIDE SEQUENCE</scope>
    <source>
        <strain evidence="2">SING2019-196</strain>
    </source>
</reference>
<sequence length="195" mass="22032">MKSAPSSQITTYVTFSSTLPTKSSNFPRGETITGAYAAAEEANEAKRPERADQPRPFPSDGKRKYNGGEHSRQKQRRTGLPERGDYRPTTFTPMHTRSNVRADPRRKIFEVAKGAEEGLLNRLSIRLPLCRPFDQDRKAPQKEIEDLIRRGHLTRFVKGPGKTQSGQEEGQERLRLLNRLRRGGHDQRPTAQGPG</sequence>
<gene>
    <name evidence="2" type="ORF">Nepgr_011438</name>
</gene>